<protein>
    <submittedName>
        <fullName evidence="2">Uncharacterized protein</fullName>
    </submittedName>
</protein>
<dbReference type="EMBL" id="CM029040">
    <property type="protein sequence ID" value="KAG2634620.1"/>
    <property type="molecule type" value="Genomic_DNA"/>
</dbReference>
<reference evidence="2" key="1">
    <citation type="submission" date="2020-05" db="EMBL/GenBank/DDBJ databases">
        <title>WGS assembly of Panicum virgatum.</title>
        <authorList>
            <person name="Lovell J.T."/>
            <person name="Jenkins J."/>
            <person name="Shu S."/>
            <person name="Juenger T.E."/>
            <person name="Schmutz J."/>
        </authorList>
    </citation>
    <scope>NUCLEOTIDE SEQUENCE</scope>
    <source>
        <strain evidence="2">AP13</strain>
    </source>
</reference>
<accession>A0A8T0VHA6</accession>
<evidence type="ECO:0000313" key="3">
    <source>
        <dbReference type="Proteomes" id="UP000823388"/>
    </source>
</evidence>
<dbReference type="AlphaFoldDB" id="A0A8T0VHA6"/>
<sequence length="115" mass="12813">MPYSVRDMQPPPPASPLPRPAQRPASLAYADAPQHDRPRAKRKRVRSRGRHRGPRKGCPMGPPPRRRLLLFLSSPTARRPNSKPNLHGSTYPSYALSASFVLPWRSLMAGRDAAS</sequence>
<proteinExistence type="predicted"/>
<name>A0A8T0VHA6_PANVG</name>
<feature type="compositionally biased region" description="Pro residues" evidence="1">
    <location>
        <begin position="9"/>
        <end position="21"/>
    </location>
</feature>
<evidence type="ECO:0000256" key="1">
    <source>
        <dbReference type="SAM" id="MobiDB-lite"/>
    </source>
</evidence>
<evidence type="ECO:0000313" key="2">
    <source>
        <dbReference type="EMBL" id="KAG2634620.1"/>
    </source>
</evidence>
<comment type="caution">
    <text evidence="2">The sequence shown here is derived from an EMBL/GenBank/DDBJ whole genome shotgun (WGS) entry which is preliminary data.</text>
</comment>
<organism evidence="2 3">
    <name type="scientific">Panicum virgatum</name>
    <name type="common">Blackwell switchgrass</name>
    <dbReference type="NCBI Taxonomy" id="38727"/>
    <lineage>
        <taxon>Eukaryota</taxon>
        <taxon>Viridiplantae</taxon>
        <taxon>Streptophyta</taxon>
        <taxon>Embryophyta</taxon>
        <taxon>Tracheophyta</taxon>
        <taxon>Spermatophyta</taxon>
        <taxon>Magnoliopsida</taxon>
        <taxon>Liliopsida</taxon>
        <taxon>Poales</taxon>
        <taxon>Poaceae</taxon>
        <taxon>PACMAD clade</taxon>
        <taxon>Panicoideae</taxon>
        <taxon>Panicodae</taxon>
        <taxon>Paniceae</taxon>
        <taxon>Panicinae</taxon>
        <taxon>Panicum</taxon>
        <taxon>Panicum sect. Hiantes</taxon>
    </lineage>
</organism>
<keyword evidence="3" id="KW-1185">Reference proteome</keyword>
<dbReference type="Proteomes" id="UP000823388">
    <property type="component" value="Chromosome 2N"/>
</dbReference>
<feature type="region of interest" description="Disordered" evidence="1">
    <location>
        <begin position="1"/>
        <end position="67"/>
    </location>
</feature>
<feature type="compositionally biased region" description="Basic residues" evidence="1">
    <location>
        <begin position="38"/>
        <end position="55"/>
    </location>
</feature>
<gene>
    <name evidence="2" type="ORF">PVAP13_2NG174303</name>
</gene>